<dbReference type="InterPro" id="IPR011250">
    <property type="entry name" value="OMP/PagP_B-barrel"/>
</dbReference>
<evidence type="ECO:0000256" key="1">
    <source>
        <dbReference type="SAM" id="SignalP"/>
    </source>
</evidence>
<feature type="chain" id="PRO_5009294639" description="Outer membrane protein beta-barrel domain-containing protein" evidence="1">
    <location>
        <begin position="30"/>
        <end position="321"/>
    </location>
</feature>
<dbReference type="OrthoDB" id="121699at2"/>
<feature type="signal peptide" evidence="1">
    <location>
        <begin position="1"/>
        <end position="29"/>
    </location>
</feature>
<gene>
    <name evidence="2" type="ORF">SAMN05421819_4271</name>
</gene>
<dbReference type="SUPFAM" id="SSF56925">
    <property type="entry name" value="OMPA-like"/>
    <property type="match status" value="1"/>
</dbReference>
<sequence length="321" mass="34572">MSKSIAVSEFVRRSVALTALLGASVAVMGAQTSTATSPAVVATPQFSSSVSTDDAATPAADATTTAPNMQLASNALHLNLFGNAMQYGGRQSYGRPRYRGSNTNADGSPKWDFYVGAGAAIPVSTTSTNNTLSWGFQGGGGRMFNRHVGVNLEFGFDNFGLTAYTISDYLYVNTGSTDNSSYDIQGNMHVWNFSVQPIYKIEGSSGLGGFVTGGAGFYHKVTNFTAPTEACSIYYGCYTENEAFDHYSSNAPGFDIGGGLTYKMSRFSNQQLYVDARYVYMANQYRAGATDSNYTTYTGYNYYPANSLHTTYIPVKFGLRF</sequence>
<evidence type="ECO:0000313" key="2">
    <source>
        <dbReference type="EMBL" id="SEG68693.1"/>
    </source>
</evidence>
<keyword evidence="1" id="KW-0732">Signal</keyword>
<protein>
    <recommendedName>
        <fullName evidence="4">Outer membrane protein beta-barrel domain-containing protein</fullName>
    </recommendedName>
</protein>
<dbReference type="Gene3D" id="2.40.160.20">
    <property type="match status" value="1"/>
</dbReference>
<dbReference type="RefSeq" id="WP_103935121.1">
    <property type="nucleotide sequence ID" value="NZ_FNVA01000009.1"/>
</dbReference>
<keyword evidence="3" id="KW-1185">Reference proteome</keyword>
<dbReference type="Proteomes" id="UP000236728">
    <property type="component" value="Unassembled WGS sequence"/>
</dbReference>
<dbReference type="AlphaFoldDB" id="A0A1H6C712"/>
<evidence type="ECO:0008006" key="4">
    <source>
        <dbReference type="Google" id="ProtNLM"/>
    </source>
</evidence>
<dbReference type="EMBL" id="FNVA01000009">
    <property type="protein sequence ID" value="SEG68693.1"/>
    <property type="molecule type" value="Genomic_DNA"/>
</dbReference>
<proteinExistence type="predicted"/>
<evidence type="ECO:0000313" key="3">
    <source>
        <dbReference type="Proteomes" id="UP000236728"/>
    </source>
</evidence>
<name>A0A1H6C712_9BACT</name>
<reference evidence="2 3" key="1">
    <citation type="submission" date="2016-10" db="EMBL/GenBank/DDBJ databases">
        <authorList>
            <person name="de Groot N.N."/>
        </authorList>
    </citation>
    <scope>NUCLEOTIDE SEQUENCE [LARGE SCALE GENOMIC DNA]</scope>
    <source>
        <strain evidence="2 3">DSM 22489</strain>
    </source>
</reference>
<organism evidence="2 3">
    <name type="scientific">Bryocella elongata</name>
    <dbReference type="NCBI Taxonomy" id="863522"/>
    <lineage>
        <taxon>Bacteria</taxon>
        <taxon>Pseudomonadati</taxon>
        <taxon>Acidobacteriota</taxon>
        <taxon>Terriglobia</taxon>
        <taxon>Terriglobales</taxon>
        <taxon>Acidobacteriaceae</taxon>
        <taxon>Bryocella</taxon>
    </lineage>
</organism>
<accession>A0A1H6C712</accession>